<keyword evidence="1" id="KW-0472">Membrane</keyword>
<keyword evidence="1" id="KW-1133">Transmembrane helix</keyword>
<keyword evidence="3" id="KW-1185">Reference proteome</keyword>
<dbReference type="OMA" id="CWLASMY"/>
<gene>
    <name evidence="2" type="ORF">AWZ03_011312</name>
</gene>
<evidence type="ECO:0000313" key="2">
    <source>
        <dbReference type="EMBL" id="TDG42253.1"/>
    </source>
</evidence>
<feature type="transmembrane region" description="Helical" evidence="1">
    <location>
        <begin position="27"/>
        <end position="51"/>
    </location>
</feature>
<feature type="transmembrane region" description="Helical" evidence="1">
    <location>
        <begin position="121"/>
        <end position="142"/>
    </location>
</feature>
<dbReference type="AlphaFoldDB" id="A0A484B0N9"/>
<name>A0A484B0N9_DRONA</name>
<feature type="transmembrane region" description="Helical" evidence="1">
    <location>
        <begin position="162"/>
        <end position="181"/>
    </location>
</feature>
<dbReference type="EMBL" id="LSRL02000255">
    <property type="protein sequence ID" value="TDG42253.1"/>
    <property type="molecule type" value="Genomic_DNA"/>
</dbReference>
<evidence type="ECO:0000256" key="1">
    <source>
        <dbReference type="SAM" id="Phobius"/>
    </source>
</evidence>
<accession>A0A484B0N9</accession>
<protein>
    <submittedName>
        <fullName evidence="2">Uncharacterized protein</fullName>
    </submittedName>
</protein>
<sequence>MADRADKAIVWMPEVQQRRKCARTLICLLRCFLTLTYLWLMIQAAAVVPLVKEQRKWFLWLRYLNYLITYSSLLTFDVRTQGFVIFVILKMLFRIYQCSRCNFFNPSDEVQGERVPMNKRMFVYFGPYLLMFITCWLASMYVSTHSLMQLIRNVDDIQPDNLCKIIMIILFKLLIMANAITRCMRATILLRIFFDEPGEELHNSHNLGEHLSLFFLT</sequence>
<proteinExistence type="predicted"/>
<organism evidence="2 3">
    <name type="scientific">Drosophila navojoa</name>
    <name type="common">Fruit fly</name>
    <dbReference type="NCBI Taxonomy" id="7232"/>
    <lineage>
        <taxon>Eukaryota</taxon>
        <taxon>Metazoa</taxon>
        <taxon>Ecdysozoa</taxon>
        <taxon>Arthropoda</taxon>
        <taxon>Hexapoda</taxon>
        <taxon>Insecta</taxon>
        <taxon>Pterygota</taxon>
        <taxon>Neoptera</taxon>
        <taxon>Endopterygota</taxon>
        <taxon>Diptera</taxon>
        <taxon>Brachycera</taxon>
        <taxon>Muscomorpha</taxon>
        <taxon>Ephydroidea</taxon>
        <taxon>Drosophilidae</taxon>
        <taxon>Drosophila</taxon>
    </lineage>
</organism>
<reference evidence="2 3" key="1">
    <citation type="journal article" date="2019" name="J. Hered.">
        <title>An Improved Genome Assembly for Drosophila navojoa, the Basal Species in the mojavensis Cluster.</title>
        <authorList>
            <person name="Vanderlinde T."/>
            <person name="Dupim E.G."/>
            <person name="Nazario-Yepiz N.O."/>
            <person name="Carvalho A.B."/>
        </authorList>
    </citation>
    <scope>NUCLEOTIDE SEQUENCE [LARGE SCALE GENOMIC DNA]</scope>
    <source>
        <strain evidence="2">Navoj_Jal97</strain>
        <tissue evidence="2">Whole organism</tissue>
    </source>
</reference>
<dbReference type="OrthoDB" id="7864460at2759"/>
<evidence type="ECO:0000313" key="3">
    <source>
        <dbReference type="Proteomes" id="UP000295192"/>
    </source>
</evidence>
<keyword evidence="1" id="KW-0812">Transmembrane</keyword>
<feature type="transmembrane region" description="Helical" evidence="1">
    <location>
        <begin position="63"/>
        <end position="89"/>
    </location>
</feature>
<dbReference type="Proteomes" id="UP000295192">
    <property type="component" value="Unassembled WGS sequence"/>
</dbReference>
<comment type="caution">
    <text evidence="2">The sequence shown here is derived from an EMBL/GenBank/DDBJ whole genome shotgun (WGS) entry which is preliminary data.</text>
</comment>